<dbReference type="InterPro" id="IPR022712">
    <property type="entry name" value="Beta_Casp"/>
</dbReference>
<dbReference type="InterPro" id="IPR027074">
    <property type="entry name" value="Integrator_9su"/>
</dbReference>
<reference evidence="5" key="1">
    <citation type="submission" date="2021-02" db="EMBL/GenBank/DDBJ databases">
        <authorList>
            <person name="Bekaert M."/>
        </authorList>
    </citation>
    <scope>NUCLEOTIDE SEQUENCE</scope>
    <source>
        <strain evidence="5">IoA-00</strain>
    </source>
</reference>
<dbReference type="GO" id="GO:0034472">
    <property type="term" value="P:snRNA 3'-end processing"/>
    <property type="evidence" value="ECO:0007669"/>
    <property type="project" value="TreeGrafter"/>
</dbReference>
<dbReference type="GO" id="GO:0032039">
    <property type="term" value="C:integrator complex"/>
    <property type="evidence" value="ECO:0007669"/>
    <property type="project" value="InterPro"/>
</dbReference>
<organism evidence="5 6">
    <name type="scientific">Lepeophtheirus salmonis</name>
    <name type="common">Salmon louse</name>
    <name type="synonym">Caligus salmonis</name>
    <dbReference type="NCBI Taxonomy" id="72036"/>
    <lineage>
        <taxon>Eukaryota</taxon>
        <taxon>Metazoa</taxon>
        <taxon>Ecdysozoa</taxon>
        <taxon>Arthropoda</taxon>
        <taxon>Crustacea</taxon>
        <taxon>Multicrustacea</taxon>
        <taxon>Hexanauplia</taxon>
        <taxon>Copepoda</taxon>
        <taxon>Siphonostomatoida</taxon>
        <taxon>Caligidae</taxon>
        <taxon>Lepeophtheirus</taxon>
    </lineage>
</organism>
<evidence type="ECO:0000256" key="3">
    <source>
        <dbReference type="ARBA" id="ARBA00022490"/>
    </source>
</evidence>
<dbReference type="Gene3D" id="3.40.50.10890">
    <property type="match status" value="1"/>
</dbReference>
<name>A0A7R8D215_LEPSM</name>
<sequence length="565" mass="63063">MKLYRLSNVANKPCYVLNFKGVRIMLDCGLDLSTALHYLPIPLVHSQKLSNLGNYVPGIENMNFCEGELKDCNGKIFVDSSPEFCTPHLWTFFDFADIDVILISNYTCMLALPYVTEESGFKGIVYMTEPTLHIGRLFMEETIEYMERTALSSRHSSSGSWKDILHALPPPLCDVSNPRSWKRIYNRKQMESSLSKVQLMGYSEKKDVFGLLTVSPVSSGNVDCLIMTSLTQTPTQMPDPMIGEFCKSVVETTRLGGNVLVPCYPSGITYDLFECLAGQMDAHSLCTIPMYFVSPVADSSLAYSNIMAEWLSQSKQNKVYLPEEPFPHGGLARNGRLKKQPCIMFCGHPSLRFGEVIHFIELWGSNSNNTIVFTEPSFPYEAALAPFQPLHMKVIHCPIDTSLNFSQAKKLIRDLKPGSIAIPEEYSLPPLSSPNRTDLTIDADIPIKTIGSLASSLFPFELRPGVSVATITGDLSVIDNKYKLKDIIDSKPEIGGSRKRKYRELNYLSLKSRARLEDTGSGTYVIHLETFRQALLPMPKSLVADTPYNIVCQVSGGPHLLCWSV</sequence>
<keyword evidence="4" id="KW-0539">Nucleus</keyword>
<proteinExistence type="predicted"/>
<evidence type="ECO:0000256" key="2">
    <source>
        <dbReference type="ARBA" id="ARBA00004496"/>
    </source>
</evidence>
<dbReference type="PANTHER" id="PTHR46094:SF1">
    <property type="entry name" value="INTEGRATOR COMPLEX SUBUNIT 9"/>
    <property type="match status" value="1"/>
</dbReference>
<gene>
    <name evidence="5" type="ORF">LSAA_13010</name>
</gene>
<protein>
    <submittedName>
        <fullName evidence="5">INTS9</fullName>
    </submittedName>
</protein>
<dbReference type="EMBL" id="HG994586">
    <property type="protein sequence ID" value="CAF3001329.1"/>
    <property type="molecule type" value="Genomic_DNA"/>
</dbReference>
<dbReference type="OrthoDB" id="5600060at2759"/>
<dbReference type="PANTHER" id="PTHR46094">
    <property type="entry name" value="INTEGRATOR COMPLEX SUBUNIT 9"/>
    <property type="match status" value="1"/>
</dbReference>
<keyword evidence="6" id="KW-1185">Reference proteome</keyword>
<evidence type="ECO:0000313" key="6">
    <source>
        <dbReference type="Proteomes" id="UP000675881"/>
    </source>
</evidence>
<dbReference type="AlphaFoldDB" id="A0A7R8D215"/>
<dbReference type="GO" id="GO:0005737">
    <property type="term" value="C:cytoplasm"/>
    <property type="evidence" value="ECO:0007669"/>
    <property type="project" value="UniProtKB-SubCell"/>
</dbReference>
<dbReference type="Proteomes" id="UP000675881">
    <property type="component" value="Chromosome 7"/>
</dbReference>
<evidence type="ECO:0000256" key="4">
    <source>
        <dbReference type="ARBA" id="ARBA00023242"/>
    </source>
</evidence>
<evidence type="ECO:0000256" key="1">
    <source>
        <dbReference type="ARBA" id="ARBA00004123"/>
    </source>
</evidence>
<dbReference type="InterPro" id="IPR036866">
    <property type="entry name" value="RibonucZ/Hydroxyglut_hydro"/>
</dbReference>
<dbReference type="Pfam" id="PF10996">
    <property type="entry name" value="Beta-Casp"/>
    <property type="match status" value="1"/>
</dbReference>
<comment type="subcellular location">
    <subcellularLocation>
        <location evidence="2">Cytoplasm</location>
    </subcellularLocation>
    <subcellularLocation>
        <location evidence="1">Nucleus</location>
    </subcellularLocation>
</comment>
<keyword evidence="3" id="KW-0963">Cytoplasm</keyword>
<accession>A0A7R8D215</accession>
<dbReference type="SMART" id="SM01027">
    <property type="entry name" value="Beta-Casp"/>
    <property type="match status" value="1"/>
</dbReference>
<dbReference type="SUPFAM" id="SSF56281">
    <property type="entry name" value="Metallo-hydrolase/oxidoreductase"/>
    <property type="match status" value="1"/>
</dbReference>
<dbReference type="Gene3D" id="3.60.15.10">
    <property type="entry name" value="Ribonuclease Z/Hydroxyacylglutathione hydrolase-like"/>
    <property type="match status" value="1"/>
</dbReference>
<evidence type="ECO:0000313" key="5">
    <source>
        <dbReference type="EMBL" id="CAF3001329.1"/>
    </source>
</evidence>